<evidence type="ECO:0000313" key="1">
    <source>
        <dbReference type="EMBL" id="KYC35690.1"/>
    </source>
</evidence>
<dbReference type="AlphaFoldDB" id="A0A139WTE7"/>
<dbReference type="EMBL" id="ANNX02000051">
    <property type="protein sequence ID" value="KYC35690.1"/>
    <property type="molecule type" value="Genomic_DNA"/>
</dbReference>
<keyword evidence="2" id="KW-1185">Reference proteome</keyword>
<protein>
    <submittedName>
        <fullName evidence="1">Uncharacterized protein</fullName>
    </submittedName>
</protein>
<reference evidence="1 2" key="1">
    <citation type="journal article" date="2013" name="Genome Biol. Evol.">
        <title>Genomes of Stigonematalean cyanobacteria (subsection V) and the evolution of oxygenic photosynthesis from prokaryotes to plastids.</title>
        <authorList>
            <person name="Dagan T."/>
            <person name="Roettger M."/>
            <person name="Stucken K."/>
            <person name="Landan G."/>
            <person name="Koch R."/>
            <person name="Major P."/>
            <person name="Gould S.B."/>
            <person name="Goremykin V.V."/>
            <person name="Rippka R."/>
            <person name="Tandeau de Marsac N."/>
            <person name="Gugger M."/>
            <person name="Lockhart P.J."/>
            <person name="Allen J.F."/>
            <person name="Brune I."/>
            <person name="Maus I."/>
            <person name="Puhler A."/>
            <person name="Martin W.F."/>
        </authorList>
    </citation>
    <scope>NUCLEOTIDE SEQUENCE [LARGE SCALE GENOMIC DNA]</scope>
    <source>
        <strain evidence="1 2">PCC 7110</strain>
    </source>
</reference>
<organism evidence="1 2">
    <name type="scientific">Scytonema hofmannii PCC 7110</name>
    <dbReference type="NCBI Taxonomy" id="128403"/>
    <lineage>
        <taxon>Bacteria</taxon>
        <taxon>Bacillati</taxon>
        <taxon>Cyanobacteriota</taxon>
        <taxon>Cyanophyceae</taxon>
        <taxon>Nostocales</taxon>
        <taxon>Scytonemataceae</taxon>
        <taxon>Scytonema</taxon>
    </lineage>
</organism>
<sequence>MHAISLVRLALRDKPGTACAKGERLWEKLFGFLNLAVRDEAVQQKSLGRKIIKKIKIVYISS</sequence>
<proteinExistence type="predicted"/>
<evidence type="ECO:0000313" key="2">
    <source>
        <dbReference type="Proteomes" id="UP000076925"/>
    </source>
</evidence>
<dbReference type="STRING" id="128403.WA1_07740"/>
<accession>A0A139WTE7</accession>
<name>A0A139WTE7_9CYAN</name>
<comment type="caution">
    <text evidence="1">The sequence shown here is derived from an EMBL/GenBank/DDBJ whole genome shotgun (WGS) entry which is preliminary data.</text>
</comment>
<dbReference type="Proteomes" id="UP000076925">
    <property type="component" value="Unassembled WGS sequence"/>
</dbReference>
<gene>
    <name evidence="1" type="ORF">WA1_07740</name>
</gene>